<dbReference type="EMBL" id="JBDFQZ010000001">
    <property type="protein sequence ID" value="KAK9755616.1"/>
    <property type="molecule type" value="Genomic_DNA"/>
</dbReference>
<dbReference type="AlphaFoldDB" id="A0AAW1N8L2"/>
<accession>A0AAW1N8L2</accession>
<gene>
    <name evidence="2" type="ORF">RND81_01G038300</name>
</gene>
<name>A0AAW1N8L2_SAPOF</name>
<evidence type="ECO:0000313" key="3">
    <source>
        <dbReference type="Proteomes" id="UP001443914"/>
    </source>
</evidence>
<evidence type="ECO:0000256" key="1">
    <source>
        <dbReference type="ARBA" id="ARBA00009995"/>
    </source>
</evidence>
<comment type="similarity">
    <text evidence="1">Belongs to the UDP-glycosyltransferase family.</text>
</comment>
<reference evidence="2" key="1">
    <citation type="submission" date="2024-03" db="EMBL/GenBank/DDBJ databases">
        <title>WGS assembly of Saponaria officinalis var. Norfolk2.</title>
        <authorList>
            <person name="Jenkins J."/>
            <person name="Shu S."/>
            <person name="Grimwood J."/>
            <person name="Barry K."/>
            <person name="Goodstein D."/>
            <person name="Schmutz J."/>
            <person name="Leebens-Mack J."/>
            <person name="Osbourn A."/>
        </authorList>
    </citation>
    <scope>NUCLEOTIDE SEQUENCE [LARGE SCALE GENOMIC DNA]</scope>
    <source>
        <strain evidence="2">JIC</strain>
    </source>
</reference>
<dbReference type="PANTHER" id="PTHR48047:SF182">
    <property type="entry name" value="GLYCOSYLTRANSFERASE"/>
    <property type="match status" value="1"/>
</dbReference>
<evidence type="ECO:0000313" key="2">
    <source>
        <dbReference type="EMBL" id="KAK9755616.1"/>
    </source>
</evidence>
<organism evidence="2 3">
    <name type="scientific">Saponaria officinalis</name>
    <name type="common">Common soapwort</name>
    <name type="synonym">Lychnis saponaria</name>
    <dbReference type="NCBI Taxonomy" id="3572"/>
    <lineage>
        <taxon>Eukaryota</taxon>
        <taxon>Viridiplantae</taxon>
        <taxon>Streptophyta</taxon>
        <taxon>Embryophyta</taxon>
        <taxon>Tracheophyta</taxon>
        <taxon>Spermatophyta</taxon>
        <taxon>Magnoliopsida</taxon>
        <taxon>eudicotyledons</taxon>
        <taxon>Gunneridae</taxon>
        <taxon>Pentapetalae</taxon>
        <taxon>Caryophyllales</taxon>
        <taxon>Caryophyllaceae</taxon>
        <taxon>Caryophylleae</taxon>
        <taxon>Saponaria</taxon>
    </lineage>
</organism>
<dbReference type="Proteomes" id="UP001443914">
    <property type="component" value="Unassembled WGS sequence"/>
</dbReference>
<protein>
    <submittedName>
        <fullName evidence="2">Uncharacterized protein</fullName>
    </submittedName>
</protein>
<keyword evidence="3" id="KW-1185">Reference proteome</keyword>
<comment type="caution">
    <text evidence="2">The sequence shown here is derived from an EMBL/GenBank/DDBJ whole genome shotgun (WGS) entry which is preliminary data.</text>
</comment>
<sequence>MFPMCCWHSIKSHLPHEKVDRDDEMIVLPTLPNHIEMRKSTLPDWVRKPTGYSYLMKMIDAAELKSYGVIVNSFSDLERDYEEYFKNVTGLKVWTVGPISLHVGRNEELEGSDEWVKWLDGKKLDSVIYV</sequence>
<dbReference type="GO" id="GO:0035251">
    <property type="term" value="F:UDP-glucosyltransferase activity"/>
    <property type="evidence" value="ECO:0007669"/>
    <property type="project" value="TreeGrafter"/>
</dbReference>
<dbReference type="SUPFAM" id="SSF53756">
    <property type="entry name" value="UDP-Glycosyltransferase/glycogen phosphorylase"/>
    <property type="match status" value="1"/>
</dbReference>
<proteinExistence type="inferred from homology"/>
<dbReference type="PANTHER" id="PTHR48047">
    <property type="entry name" value="GLYCOSYLTRANSFERASE"/>
    <property type="match status" value="1"/>
</dbReference>
<dbReference type="Gene3D" id="3.40.50.2000">
    <property type="entry name" value="Glycogen Phosphorylase B"/>
    <property type="match status" value="2"/>
</dbReference>